<comment type="caution">
    <text evidence="2">The sequence shown here is derived from an EMBL/GenBank/DDBJ whole genome shotgun (WGS) entry which is preliminary data.</text>
</comment>
<organism evidence="2 3">
    <name type="scientific">Pleuronectes platessa</name>
    <name type="common">European plaice</name>
    <dbReference type="NCBI Taxonomy" id="8262"/>
    <lineage>
        <taxon>Eukaryota</taxon>
        <taxon>Metazoa</taxon>
        <taxon>Chordata</taxon>
        <taxon>Craniata</taxon>
        <taxon>Vertebrata</taxon>
        <taxon>Euteleostomi</taxon>
        <taxon>Actinopterygii</taxon>
        <taxon>Neopterygii</taxon>
        <taxon>Teleostei</taxon>
        <taxon>Neoteleostei</taxon>
        <taxon>Acanthomorphata</taxon>
        <taxon>Carangaria</taxon>
        <taxon>Pleuronectiformes</taxon>
        <taxon>Pleuronectoidei</taxon>
        <taxon>Pleuronectidae</taxon>
        <taxon>Pleuronectes</taxon>
    </lineage>
</organism>
<accession>A0A9N7TKX8</accession>
<evidence type="ECO:0000313" key="2">
    <source>
        <dbReference type="EMBL" id="CAB1413934.1"/>
    </source>
</evidence>
<dbReference type="Proteomes" id="UP001153269">
    <property type="component" value="Unassembled WGS sequence"/>
</dbReference>
<keyword evidence="3" id="KW-1185">Reference proteome</keyword>
<evidence type="ECO:0000313" key="3">
    <source>
        <dbReference type="Proteomes" id="UP001153269"/>
    </source>
</evidence>
<feature type="transmembrane region" description="Helical" evidence="1">
    <location>
        <begin position="94"/>
        <end position="117"/>
    </location>
</feature>
<evidence type="ECO:0000256" key="1">
    <source>
        <dbReference type="SAM" id="Phobius"/>
    </source>
</evidence>
<keyword evidence="1" id="KW-1133">Transmembrane helix</keyword>
<dbReference type="AlphaFoldDB" id="A0A9N7TKX8"/>
<sequence>MDDFRELSAALAPDQLAVEVSGILSSRAGRGLHNKHPSGGGDTGQSVCKLTRWVSDWLQLDDDSPTSHSPVINFLLQLIPKQTPSSTASSLPPLITVALSTVIFFYLHFVDILYSLLSLSTNLNN</sequence>
<dbReference type="EMBL" id="CADEAL010000079">
    <property type="protein sequence ID" value="CAB1413934.1"/>
    <property type="molecule type" value="Genomic_DNA"/>
</dbReference>
<protein>
    <submittedName>
        <fullName evidence="2">Uncharacterized protein</fullName>
    </submittedName>
</protein>
<keyword evidence="1" id="KW-0472">Membrane</keyword>
<name>A0A9N7TKX8_PLEPL</name>
<gene>
    <name evidence="2" type="ORF">PLEPLA_LOCUS1637</name>
</gene>
<proteinExistence type="predicted"/>
<keyword evidence="1" id="KW-0812">Transmembrane</keyword>
<reference evidence="2" key="1">
    <citation type="submission" date="2020-03" db="EMBL/GenBank/DDBJ databases">
        <authorList>
            <person name="Weist P."/>
        </authorList>
    </citation>
    <scope>NUCLEOTIDE SEQUENCE</scope>
</reference>